<feature type="transmembrane region" description="Helical" evidence="1">
    <location>
        <begin position="41"/>
        <end position="60"/>
    </location>
</feature>
<evidence type="ECO:0000256" key="1">
    <source>
        <dbReference type="SAM" id="Phobius"/>
    </source>
</evidence>
<dbReference type="EMBL" id="BART01010451">
    <property type="protein sequence ID" value="GAG88909.1"/>
    <property type="molecule type" value="Genomic_DNA"/>
</dbReference>
<proteinExistence type="predicted"/>
<dbReference type="AlphaFoldDB" id="X1AZZ0"/>
<accession>X1AZZ0</accession>
<sequence>MSAPIVINTKDDDAGNSTGGATNFSTFKYTIPARKIKKPPIIFFLIAEFCEGFAALVTSPERIINSLFTWQLFHMFSVTTLIILLIFELAWYFETHGFLNQKQITNSLLVLTLFFIIMIFLLFHDYSMSQGIQGIYVDLEITSILQKAIFEDGQSPLIPWLSFSIVGGLLASFLDLPYENKDGVFKKKG</sequence>
<protein>
    <submittedName>
        <fullName evidence="2">Uncharacterized protein</fullName>
    </submittedName>
</protein>
<feature type="transmembrane region" description="Helical" evidence="1">
    <location>
        <begin position="72"/>
        <end position="92"/>
    </location>
</feature>
<comment type="caution">
    <text evidence="2">The sequence shown here is derived from an EMBL/GenBank/DDBJ whole genome shotgun (WGS) entry which is preliminary data.</text>
</comment>
<feature type="transmembrane region" description="Helical" evidence="1">
    <location>
        <begin position="104"/>
        <end position="123"/>
    </location>
</feature>
<name>X1AZZ0_9ZZZZ</name>
<organism evidence="2">
    <name type="scientific">marine sediment metagenome</name>
    <dbReference type="NCBI Taxonomy" id="412755"/>
    <lineage>
        <taxon>unclassified sequences</taxon>
        <taxon>metagenomes</taxon>
        <taxon>ecological metagenomes</taxon>
    </lineage>
</organism>
<keyword evidence="1" id="KW-1133">Transmembrane helix</keyword>
<keyword evidence="1" id="KW-0812">Transmembrane</keyword>
<reference evidence="2" key="1">
    <citation type="journal article" date="2014" name="Front. Microbiol.">
        <title>High frequency of phylogenetically diverse reductive dehalogenase-homologous genes in deep subseafloor sedimentary metagenomes.</title>
        <authorList>
            <person name="Kawai M."/>
            <person name="Futagami T."/>
            <person name="Toyoda A."/>
            <person name="Takaki Y."/>
            <person name="Nishi S."/>
            <person name="Hori S."/>
            <person name="Arai W."/>
            <person name="Tsubouchi T."/>
            <person name="Morono Y."/>
            <person name="Uchiyama I."/>
            <person name="Ito T."/>
            <person name="Fujiyama A."/>
            <person name="Inagaki F."/>
            <person name="Takami H."/>
        </authorList>
    </citation>
    <scope>NUCLEOTIDE SEQUENCE</scope>
    <source>
        <strain evidence="2">Expedition CK06-06</strain>
    </source>
</reference>
<feature type="transmembrane region" description="Helical" evidence="1">
    <location>
        <begin position="157"/>
        <end position="178"/>
    </location>
</feature>
<keyword evidence="1" id="KW-0472">Membrane</keyword>
<evidence type="ECO:0000313" key="2">
    <source>
        <dbReference type="EMBL" id="GAG88909.1"/>
    </source>
</evidence>
<gene>
    <name evidence="2" type="ORF">S01H4_22712</name>
</gene>